<dbReference type="AlphaFoldDB" id="L1J2W4"/>
<dbReference type="GeneID" id="17299197"/>
<dbReference type="RefSeq" id="XP_005829459.1">
    <property type="nucleotide sequence ID" value="XM_005829402.1"/>
</dbReference>
<proteinExistence type="predicted"/>
<name>L1J2W4_GUITC</name>
<reference evidence="2" key="3">
    <citation type="submission" date="2016-03" db="UniProtKB">
        <authorList>
            <consortium name="EnsemblProtists"/>
        </authorList>
    </citation>
    <scope>IDENTIFICATION</scope>
</reference>
<reference evidence="1 3" key="1">
    <citation type="journal article" date="2012" name="Nature">
        <title>Algal genomes reveal evolutionary mosaicism and the fate of nucleomorphs.</title>
        <authorList>
            <consortium name="DOE Joint Genome Institute"/>
            <person name="Curtis B.A."/>
            <person name="Tanifuji G."/>
            <person name="Burki F."/>
            <person name="Gruber A."/>
            <person name="Irimia M."/>
            <person name="Maruyama S."/>
            <person name="Arias M.C."/>
            <person name="Ball S.G."/>
            <person name="Gile G.H."/>
            <person name="Hirakawa Y."/>
            <person name="Hopkins J.F."/>
            <person name="Kuo A."/>
            <person name="Rensing S.A."/>
            <person name="Schmutz J."/>
            <person name="Symeonidi A."/>
            <person name="Elias M."/>
            <person name="Eveleigh R.J."/>
            <person name="Herman E.K."/>
            <person name="Klute M.J."/>
            <person name="Nakayama T."/>
            <person name="Obornik M."/>
            <person name="Reyes-Prieto A."/>
            <person name="Armbrust E.V."/>
            <person name="Aves S.J."/>
            <person name="Beiko R.G."/>
            <person name="Coutinho P."/>
            <person name="Dacks J.B."/>
            <person name="Durnford D.G."/>
            <person name="Fast N.M."/>
            <person name="Green B.R."/>
            <person name="Grisdale C.J."/>
            <person name="Hempel F."/>
            <person name="Henrissat B."/>
            <person name="Hoppner M.P."/>
            <person name="Ishida K."/>
            <person name="Kim E."/>
            <person name="Koreny L."/>
            <person name="Kroth P.G."/>
            <person name="Liu Y."/>
            <person name="Malik S.B."/>
            <person name="Maier U.G."/>
            <person name="McRose D."/>
            <person name="Mock T."/>
            <person name="Neilson J.A."/>
            <person name="Onodera N.T."/>
            <person name="Poole A.M."/>
            <person name="Pritham E.J."/>
            <person name="Richards T.A."/>
            <person name="Rocap G."/>
            <person name="Roy S.W."/>
            <person name="Sarai C."/>
            <person name="Schaack S."/>
            <person name="Shirato S."/>
            <person name="Slamovits C.H."/>
            <person name="Spencer D.F."/>
            <person name="Suzuki S."/>
            <person name="Worden A.Z."/>
            <person name="Zauner S."/>
            <person name="Barry K."/>
            <person name="Bell C."/>
            <person name="Bharti A.K."/>
            <person name="Crow J.A."/>
            <person name="Grimwood J."/>
            <person name="Kramer R."/>
            <person name="Lindquist E."/>
            <person name="Lucas S."/>
            <person name="Salamov A."/>
            <person name="McFadden G.I."/>
            <person name="Lane C.E."/>
            <person name="Keeling P.J."/>
            <person name="Gray M.W."/>
            <person name="Grigoriev I.V."/>
            <person name="Archibald J.M."/>
        </authorList>
    </citation>
    <scope>NUCLEOTIDE SEQUENCE</scope>
    <source>
        <strain evidence="1 3">CCMP2712</strain>
    </source>
</reference>
<protein>
    <submittedName>
        <fullName evidence="1 2">Uncharacterized protein</fullName>
    </submittedName>
</protein>
<dbReference type="KEGG" id="gtt:GUITHDRAFT_111452"/>
<accession>L1J2W4</accession>
<evidence type="ECO:0000313" key="3">
    <source>
        <dbReference type="Proteomes" id="UP000011087"/>
    </source>
</evidence>
<reference evidence="3" key="2">
    <citation type="submission" date="2012-11" db="EMBL/GenBank/DDBJ databases">
        <authorList>
            <person name="Kuo A."/>
            <person name="Curtis B.A."/>
            <person name="Tanifuji G."/>
            <person name="Burki F."/>
            <person name="Gruber A."/>
            <person name="Irimia M."/>
            <person name="Maruyama S."/>
            <person name="Arias M.C."/>
            <person name="Ball S.G."/>
            <person name="Gile G.H."/>
            <person name="Hirakawa Y."/>
            <person name="Hopkins J.F."/>
            <person name="Rensing S.A."/>
            <person name="Schmutz J."/>
            <person name="Symeonidi A."/>
            <person name="Elias M."/>
            <person name="Eveleigh R.J."/>
            <person name="Herman E.K."/>
            <person name="Klute M.J."/>
            <person name="Nakayama T."/>
            <person name="Obornik M."/>
            <person name="Reyes-Prieto A."/>
            <person name="Armbrust E.V."/>
            <person name="Aves S.J."/>
            <person name="Beiko R.G."/>
            <person name="Coutinho P."/>
            <person name="Dacks J.B."/>
            <person name="Durnford D.G."/>
            <person name="Fast N.M."/>
            <person name="Green B.R."/>
            <person name="Grisdale C."/>
            <person name="Hempe F."/>
            <person name="Henrissat B."/>
            <person name="Hoppner M.P."/>
            <person name="Ishida K.-I."/>
            <person name="Kim E."/>
            <person name="Koreny L."/>
            <person name="Kroth P.G."/>
            <person name="Liu Y."/>
            <person name="Malik S.-B."/>
            <person name="Maier U.G."/>
            <person name="McRose D."/>
            <person name="Mock T."/>
            <person name="Neilson J.A."/>
            <person name="Onodera N.T."/>
            <person name="Poole A.M."/>
            <person name="Pritham E.J."/>
            <person name="Richards T.A."/>
            <person name="Rocap G."/>
            <person name="Roy S.W."/>
            <person name="Sarai C."/>
            <person name="Schaack S."/>
            <person name="Shirato S."/>
            <person name="Slamovits C.H."/>
            <person name="Spencer D.F."/>
            <person name="Suzuki S."/>
            <person name="Worden A.Z."/>
            <person name="Zauner S."/>
            <person name="Barry K."/>
            <person name="Bell C."/>
            <person name="Bharti A.K."/>
            <person name="Crow J.A."/>
            <person name="Grimwood J."/>
            <person name="Kramer R."/>
            <person name="Lindquist E."/>
            <person name="Lucas S."/>
            <person name="Salamov A."/>
            <person name="McFadden G.I."/>
            <person name="Lane C.E."/>
            <person name="Keeling P.J."/>
            <person name="Gray M.W."/>
            <person name="Grigoriev I.V."/>
            <person name="Archibald J.M."/>
        </authorList>
    </citation>
    <scope>NUCLEOTIDE SEQUENCE</scope>
    <source>
        <strain evidence="3">CCMP2712</strain>
    </source>
</reference>
<dbReference type="EMBL" id="JH993016">
    <property type="protein sequence ID" value="EKX42479.1"/>
    <property type="molecule type" value="Genomic_DNA"/>
</dbReference>
<dbReference type="Proteomes" id="UP000011087">
    <property type="component" value="Unassembled WGS sequence"/>
</dbReference>
<gene>
    <name evidence="1" type="ORF">GUITHDRAFT_111452</name>
</gene>
<organism evidence="1">
    <name type="scientific">Guillardia theta (strain CCMP2712)</name>
    <name type="common">Cryptophyte</name>
    <dbReference type="NCBI Taxonomy" id="905079"/>
    <lineage>
        <taxon>Eukaryota</taxon>
        <taxon>Cryptophyceae</taxon>
        <taxon>Pyrenomonadales</taxon>
        <taxon>Geminigeraceae</taxon>
        <taxon>Guillardia</taxon>
    </lineage>
</organism>
<evidence type="ECO:0000313" key="1">
    <source>
        <dbReference type="EMBL" id="EKX42479.1"/>
    </source>
</evidence>
<dbReference type="EnsemblProtists" id="EKX42479">
    <property type="protein sequence ID" value="EKX42479"/>
    <property type="gene ID" value="GUITHDRAFT_111452"/>
</dbReference>
<keyword evidence="3" id="KW-1185">Reference proteome</keyword>
<sequence length="371" mass="41741">MWQSRTAQRQIGAAISFDAQRSSRLPRLRPLFFPTYHVRPMEFPQLKWKKDVDFSTIQDSDEMISKVLGAETSQVAVQQRIRKETILRELRMQGAVSGDLHSNTAHTMSLSEMTSDRHEGVDVKMLDFVHWALAKRITSLPEDTIRCIGESNLTDHQHAEFHNASECVGRRIRAGLAAPSERMVRDYIESPGNYLRLISCTQSMNASLKQIVEGCVSKIQIDRDQPIARFWANAVSPHASSPLVHVHYESADVKVYYFVQHALMQRLTGMEGGGADCLQEHGLNMSQLASFANSSMCLGEEIKENIGPGDSERMVKDFLEGPDNYNKLYHCVQLLDDETKAAVGACLSRLGAADSSPVREFWESSLGYYWA</sequence>
<dbReference type="HOGENOM" id="CLU_746899_0_0_1"/>
<dbReference type="PaxDb" id="55529-EKX42479"/>
<evidence type="ECO:0000313" key="2">
    <source>
        <dbReference type="EnsemblProtists" id="EKX42479"/>
    </source>
</evidence>